<evidence type="ECO:0008006" key="6">
    <source>
        <dbReference type="Google" id="ProtNLM"/>
    </source>
</evidence>
<feature type="signal peptide" evidence="1">
    <location>
        <begin position="1"/>
        <end position="28"/>
    </location>
</feature>
<proteinExistence type="predicted"/>
<dbReference type="InterPro" id="IPR029058">
    <property type="entry name" value="AB_hydrolase_fold"/>
</dbReference>
<dbReference type="EMBL" id="AUYB01000002">
    <property type="protein sequence ID" value="KZN48581.1"/>
    <property type="molecule type" value="Genomic_DNA"/>
</dbReference>
<dbReference type="PANTHER" id="PTHR47751">
    <property type="entry name" value="SUPERFAMILY HYDROLASE, PUTATIVE (AFU_ORTHOLOGUE AFUA_2G16580)-RELATED"/>
    <property type="match status" value="1"/>
</dbReference>
<dbReference type="PANTHER" id="PTHR47751:SF1">
    <property type="entry name" value="SUPERFAMILY HYDROLASE, PUTATIVE (AFU_ORTHOLOGUE AFUA_2G16580)-RELATED"/>
    <property type="match status" value="1"/>
</dbReference>
<dbReference type="GO" id="GO:0016787">
    <property type="term" value="F:hydrolase activity"/>
    <property type="evidence" value="ECO:0007669"/>
    <property type="project" value="InterPro"/>
</dbReference>
<reference evidence="4 5" key="1">
    <citation type="submission" date="2013-07" db="EMBL/GenBank/DDBJ databases">
        <title>Comparative Genomic and Metabolomic Analysis of Twelve Strains of Pseudoalteromonas luteoviolacea.</title>
        <authorList>
            <person name="Vynne N.G."/>
            <person name="Mansson M."/>
            <person name="Gram L."/>
        </authorList>
    </citation>
    <scope>NUCLEOTIDE SEQUENCE [LARGE SCALE GENOMIC DNA]</scope>
    <source>
        <strain evidence="4 5">DSM 6061</strain>
    </source>
</reference>
<dbReference type="InterPro" id="IPR051411">
    <property type="entry name" value="Polyketide_trans_af380"/>
</dbReference>
<feature type="domain" description="SnoaL-like" evidence="3">
    <location>
        <begin position="45"/>
        <end position="166"/>
    </location>
</feature>
<dbReference type="InterPro" id="IPR037401">
    <property type="entry name" value="SnoaL-like"/>
</dbReference>
<name>A0A167D9N1_9GAMM</name>
<dbReference type="Proteomes" id="UP000076643">
    <property type="component" value="Unassembled WGS sequence"/>
</dbReference>
<dbReference type="RefSeq" id="WP_211270583.1">
    <property type="nucleotide sequence ID" value="NZ_AQHB01000041.1"/>
</dbReference>
<comment type="caution">
    <text evidence="4">The sequence shown here is derived from an EMBL/GenBank/DDBJ whole genome shotgun (WGS) entry which is preliminary data.</text>
</comment>
<dbReference type="AlphaFoldDB" id="A0A167D9N1"/>
<dbReference type="Pfam" id="PF02129">
    <property type="entry name" value="Peptidase_S15"/>
    <property type="match status" value="1"/>
</dbReference>
<gene>
    <name evidence="4" type="ORF">N475_06015</name>
</gene>
<dbReference type="Pfam" id="PF13577">
    <property type="entry name" value="SnoaL_4"/>
    <property type="match status" value="1"/>
</dbReference>
<dbReference type="PATRIC" id="fig|1365250.3.peg.53"/>
<evidence type="ECO:0000256" key="1">
    <source>
        <dbReference type="SAM" id="SignalP"/>
    </source>
</evidence>
<protein>
    <recommendedName>
        <fullName evidence="6">Dienelactone hydrolase domain-containing protein</fullName>
    </recommendedName>
</protein>
<evidence type="ECO:0000259" key="3">
    <source>
        <dbReference type="Pfam" id="PF13577"/>
    </source>
</evidence>
<evidence type="ECO:0000313" key="4">
    <source>
        <dbReference type="EMBL" id="KZN48581.1"/>
    </source>
</evidence>
<dbReference type="InterPro" id="IPR032710">
    <property type="entry name" value="NTF2-like_dom_sf"/>
</dbReference>
<evidence type="ECO:0000259" key="2">
    <source>
        <dbReference type="Pfam" id="PF02129"/>
    </source>
</evidence>
<evidence type="ECO:0000313" key="5">
    <source>
        <dbReference type="Proteomes" id="UP000076643"/>
    </source>
</evidence>
<keyword evidence="1" id="KW-0732">Signal</keyword>
<keyword evidence="5" id="KW-1185">Reference proteome</keyword>
<sequence>MKSPIGKRKSLTICILSVLAGLPSIGVAAENLANPNKSISLTTTQQQAEIKQVIVEMVNAIDTKQWQKAQSSFANTVFVDYSSMSGQAGSKVAATELIDGWRNLLSKVETHHMLSNFQVSVTGSTAQVFSHVYASHNAQGIEYWDIYGRYVHALENVNGRWQIIEMTFQTHGQKGNLNFLQEASQMSQAKQLSSVISPVMNTVEFLSDGDKIVGNLYLPTDYDASRQYPAVIVSGSWTTVKEQMAGLYANKLAEQGFIALAFDFRSFGQSEGEPRFYENPTQKVADIKSAITYLQSLPMVNNDKIGALGICAGAMYTLIAASQDNRIQSVVTAASWLHDAEADKLFYGGEAGVFEKITQAQQAKRQYQLTGDVAYIPSISTTDINAAMYGPYDYYLNPERGAVPQ</sequence>
<feature type="chain" id="PRO_5007885127" description="Dienelactone hydrolase domain-containing protein" evidence="1">
    <location>
        <begin position="29"/>
        <end position="405"/>
    </location>
</feature>
<accession>A0A167D9N1</accession>
<dbReference type="InterPro" id="IPR000383">
    <property type="entry name" value="Xaa-Pro-like_dom"/>
</dbReference>
<feature type="domain" description="Xaa-Pro dipeptidyl-peptidase-like" evidence="2">
    <location>
        <begin position="208"/>
        <end position="349"/>
    </location>
</feature>
<organism evidence="4 5">
    <name type="scientific">Pseudoalteromonas luteoviolacea DSM 6061</name>
    <dbReference type="NCBI Taxonomy" id="1365250"/>
    <lineage>
        <taxon>Bacteria</taxon>
        <taxon>Pseudomonadati</taxon>
        <taxon>Pseudomonadota</taxon>
        <taxon>Gammaproteobacteria</taxon>
        <taxon>Alteromonadales</taxon>
        <taxon>Pseudoalteromonadaceae</taxon>
        <taxon>Pseudoalteromonas</taxon>
    </lineage>
</organism>
<dbReference type="Gene3D" id="3.10.450.50">
    <property type="match status" value="1"/>
</dbReference>
<dbReference type="SUPFAM" id="SSF54427">
    <property type="entry name" value="NTF2-like"/>
    <property type="match status" value="1"/>
</dbReference>
<dbReference type="Gene3D" id="3.40.50.1820">
    <property type="entry name" value="alpha/beta hydrolase"/>
    <property type="match status" value="1"/>
</dbReference>
<dbReference type="SUPFAM" id="SSF53474">
    <property type="entry name" value="alpha/beta-Hydrolases"/>
    <property type="match status" value="1"/>
</dbReference>